<keyword evidence="2 4" id="KW-0328">Glycosyltransferase</keyword>
<evidence type="ECO:0000256" key="4">
    <source>
        <dbReference type="RuleBase" id="RU003718"/>
    </source>
</evidence>
<dbReference type="EC" id="2.4.1.-" evidence="5"/>
<evidence type="ECO:0000313" key="6">
    <source>
        <dbReference type="EMBL" id="KAL1535967.1"/>
    </source>
</evidence>
<dbReference type="InterPro" id="IPR035595">
    <property type="entry name" value="UDP_glycos_trans_CS"/>
</dbReference>
<dbReference type="AlphaFoldDB" id="A0ABD1FWB4"/>
<dbReference type="SUPFAM" id="SSF53756">
    <property type="entry name" value="UDP-Glycosyltransferase/glycogen phosphorylase"/>
    <property type="match status" value="1"/>
</dbReference>
<accession>A0ABD1FWB4</accession>
<dbReference type="EMBL" id="JBEAFC010000011">
    <property type="protein sequence ID" value="KAL1535967.1"/>
    <property type="molecule type" value="Genomic_DNA"/>
</dbReference>
<proteinExistence type="inferred from homology"/>
<evidence type="ECO:0000256" key="3">
    <source>
        <dbReference type="ARBA" id="ARBA00022679"/>
    </source>
</evidence>
<evidence type="ECO:0000256" key="2">
    <source>
        <dbReference type="ARBA" id="ARBA00022676"/>
    </source>
</evidence>
<evidence type="ECO:0000256" key="1">
    <source>
        <dbReference type="ARBA" id="ARBA00009995"/>
    </source>
</evidence>
<organism evidence="6 7">
    <name type="scientific">Salvia divinorum</name>
    <name type="common">Maria pastora</name>
    <name type="synonym">Diviner's sage</name>
    <dbReference type="NCBI Taxonomy" id="28513"/>
    <lineage>
        <taxon>Eukaryota</taxon>
        <taxon>Viridiplantae</taxon>
        <taxon>Streptophyta</taxon>
        <taxon>Embryophyta</taxon>
        <taxon>Tracheophyta</taxon>
        <taxon>Spermatophyta</taxon>
        <taxon>Magnoliopsida</taxon>
        <taxon>eudicotyledons</taxon>
        <taxon>Gunneridae</taxon>
        <taxon>Pentapetalae</taxon>
        <taxon>asterids</taxon>
        <taxon>lamiids</taxon>
        <taxon>Lamiales</taxon>
        <taxon>Lamiaceae</taxon>
        <taxon>Nepetoideae</taxon>
        <taxon>Mentheae</taxon>
        <taxon>Salviinae</taxon>
        <taxon>Salvia</taxon>
        <taxon>Salvia subgen. Calosphace</taxon>
    </lineage>
</organism>
<keyword evidence="3 4" id="KW-0808">Transferase</keyword>
<keyword evidence="7" id="KW-1185">Reference proteome</keyword>
<dbReference type="Gene3D" id="3.40.50.2000">
    <property type="entry name" value="Glycogen Phosphorylase B"/>
    <property type="match status" value="2"/>
</dbReference>
<dbReference type="Pfam" id="PF00201">
    <property type="entry name" value="UDPGT"/>
    <property type="match status" value="1"/>
</dbReference>
<dbReference type="PANTHER" id="PTHR48046:SF6">
    <property type="entry name" value="GLYCOSYLTRANSFERASE"/>
    <property type="match status" value="1"/>
</dbReference>
<sequence length="474" mass="52094">MDSTPTPPHIAVVPTPGMGHLIPLGEFAKKLHHLHGVTSTFILPTDGPLSSAQSAFFAALPSAIDHILLPPVSFDDLPADVKIETRISLSITRSLPEIRRSLAALHSSKNLAALVVDLFGTDAFDAARDLRIPTYIFFPSTAMALSMFLNLPDLDSTVSAEYRDLPEKIKFPGCTPLHGSELFDPAQDRKNEAYKWAIHHMKRYRLADGIVLNSFKELEPGPIEYLLREEQGKPPVYPIGPLIKMGSKPENDAPSPPCYKWLDDQPSGSVLYVSFGSGGTLSHDQIIELASGLEISEQRFLWVLRLPNNAISNATYFNVSNSGDPLAYLPEGFLERTKGRGLVVPFWAPQAQILAHESTGAFLTHCGWNSILESVTNGVPMIAWPLYAEQKMNAVIVQEDAKVALRARPGENDIVDRVQITNLVKGLMEGEEGKGMRSRMRDLKDAAEKSLSENGASTKFLSEFVAKWKSNTSI</sequence>
<dbReference type="Proteomes" id="UP001567538">
    <property type="component" value="Unassembled WGS sequence"/>
</dbReference>
<dbReference type="InterPro" id="IPR002213">
    <property type="entry name" value="UDP_glucos_trans"/>
</dbReference>
<dbReference type="FunFam" id="3.40.50.2000:FF:000051">
    <property type="entry name" value="Glycosyltransferase"/>
    <property type="match status" value="1"/>
</dbReference>
<dbReference type="PROSITE" id="PS00375">
    <property type="entry name" value="UDPGT"/>
    <property type="match status" value="1"/>
</dbReference>
<evidence type="ECO:0000313" key="7">
    <source>
        <dbReference type="Proteomes" id="UP001567538"/>
    </source>
</evidence>
<reference evidence="6 7" key="1">
    <citation type="submission" date="2024-06" db="EMBL/GenBank/DDBJ databases">
        <title>A chromosome level genome sequence of Diviner's sage (Salvia divinorum).</title>
        <authorList>
            <person name="Ford S.A."/>
            <person name="Ro D.-K."/>
            <person name="Ness R.W."/>
            <person name="Phillips M.A."/>
        </authorList>
    </citation>
    <scope>NUCLEOTIDE SEQUENCE [LARGE SCALE GENOMIC DNA]</scope>
    <source>
        <strain evidence="6">SAF-2024a</strain>
        <tissue evidence="6">Leaf</tissue>
    </source>
</reference>
<dbReference type="PANTHER" id="PTHR48046">
    <property type="entry name" value="UDP-GLYCOSYLTRANSFERASE 72E1"/>
    <property type="match status" value="1"/>
</dbReference>
<comment type="caution">
    <text evidence="6">The sequence shown here is derived from an EMBL/GenBank/DDBJ whole genome shotgun (WGS) entry which is preliminary data.</text>
</comment>
<evidence type="ECO:0000256" key="5">
    <source>
        <dbReference type="RuleBase" id="RU362057"/>
    </source>
</evidence>
<dbReference type="GO" id="GO:0016757">
    <property type="term" value="F:glycosyltransferase activity"/>
    <property type="evidence" value="ECO:0007669"/>
    <property type="project" value="UniProtKB-KW"/>
</dbReference>
<dbReference type="FunFam" id="3.40.50.2000:FF:000054">
    <property type="entry name" value="Glycosyltransferase"/>
    <property type="match status" value="1"/>
</dbReference>
<protein>
    <recommendedName>
        <fullName evidence="5">Glycosyltransferase</fullName>
        <ecNumber evidence="5">2.4.1.-</ecNumber>
    </recommendedName>
</protein>
<dbReference type="CDD" id="cd03784">
    <property type="entry name" value="GT1_Gtf-like"/>
    <property type="match status" value="1"/>
</dbReference>
<comment type="similarity">
    <text evidence="1 4">Belongs to the UDP-glycosyltransferase family.</text>
</comment>
<gene>
    <name evidence="6" type="ORF">AAHA92_28683</name>
</gene>
<name>A0ABD1FWB4_SALDI</name>